<keyword evidence="2" id="KW-0732">Signal</keyword>
<proteinExistence type="predicted"/>
<keyword evidence="4" id="KW-1185">Reference proteome</keyword>
<feature type="signal peptide" evidence="2">
    <location>
        <begin position="1"/>
        <end position="23"/>
    </location>
</feature>
<dbReference type="Proteomes" id="UP000280834">
    <property type="component" value="Unassembled WGS sequence"/>
</dbReference>
<evidence type="ECO:0000256" key="2">
    <source>
        <dbReference type="SAM" id="SignalP"/>
    </source>
</evidence>
<reference evidence="5" key="1">
    <citation type="submission" date="2017-02" db="UniProtKB">
        <authorList>
            <consortium name="WormBaseParasite"/>
        </authorList>
    </citation>
    <scope>IDENTIFICATION</scope>
</reference>
<feature type="compositionally biased region" description="Low complexity" evidence="1">
    <location>
        <begin position="35"/>
        <end position="44"/>
    </location>
</feature>
<dbReference type="WBParaSite" id="BTMF_0001226001-mRNA-1">
    <property type="protein sequence ID" value="BTMF_0001226001-mRNA-1"/>
    <property type="gene ID" value="BTMF_0001226001"/>
</dbReference>
<name>A0A0R3QWZ4_9BILA</name>
<accession>A0A0R3QWZ4</accession>
<sequence length="97" mass="10538">MDSTFCNILLPVCLSNLALPTVAELVSREPVLKKGSTTGSSSSGNNVTAKPDVAGELFTERSSSAERTPSAEPKAKKMKISRSKLDYHMVIYFKFII</sequence>
<protein>
    <submittedName>
        <fullName evidence="5">Secreted protein</fullName>
    </submittedName>
</protein>
<dbReference type="AlphaFoldDB" id="A0A0R3QWZ4"/>
<reference evidence="3 4" key="2">
    <citation type="submission" date="2018-11" db="EMBL/GenBank/DDBJ databases">
        <authorList>
            <consortium name="Pathogen Informatics"/>
        </authorList>
    </citation>
    <scope>NUCLEOTIDE SEQUENCE [LARGE SCALE GENOMIC DNA]</scope>
</reference>
<feature type="region of interest" description="Disordered" evidence="1">
    <location>
        <begin position="33"/>
        <end position="52"/>
    </location>
</feature>
<organism evidence="5">
    <name type="scientific">Brugia timori</name>
    <dbReference type="NCBI Taxonomy" id="42155"/>
    <lineage>
        <taxon>Eukaryota</taxon>
        <taxon>Metazoa</taxon>
        <taxon>Ecdysozoa</taxon>
        <taxon>Nematoda</taxon>
        <taxon>Chromadorea</taxon>
        <taxon>Rhabditida</taxon>
        <taxon>Spirurina</taxon>
        <taxon>Spiruromorpha</taxon>
        <taxon>Filarioidea</taxon>
        <taxon>Onchocercidae</taxon>
        <taxon>Brugia</taxon>
    </lineage>
</organism>
<feature type="chain" id="PRO_5043130891" evidence="2">
    <location>
        <begin position="24"/>
        <end position="97"/>
    </location>
</feature>
<dbReference type="STRING" id="42155.A0A0R3QWZ4"/>
<feature type="region of interest" description="Disordered" evidence="1">
    <location>
        <begin position="58"/>
        <end position="77"/>
    </location>
</feature>
<gene>
    <name evidence="3" type="ORF">BTMF_LOCUS10280</name>
</gene>
<evidence type="ECO:0000313" key="4">
    <source>
        <dbReference type="Proteomes" id="UP000280834"/>
    </source>
</evidence>
<dbReference type="EMBL" id="UZAG01017478">
    <property type="protein sequence ID" value="VDO34928.1"/>
    <property type="molecule type" value="Genomic_DNA"/>
</dbReference>
<evidence type="ECO:0000313" key="3">
    <source>
        <dbReference type="EMBL" id="VDO34928.1"/>
    </source>
</evidence>
<evidence type="ECO:0000256" key="1">
    <source>
        <dbReference type="SAM" id="MobiDB-lite"/>
    </source>
</evidence>
<evidence type="ECO:0000313" key="5">
    <source>
        <dbReference type="WBParaSite" id="BTMF_0001226001-mRNA-1"/>
    </source>
</evidence>